<evidence type="ECO:0008006" key="5">
    <source>
        <dbReference type="Google" id="ProtNLM"/>
    </source>
</evidence>
<evidence type="ECO:0000256" key="2">
    <source>
        <dbReference type="SAM" id="SignalP"/>
    </source>
</evidence>
<dbReference type="OMA" id="WIINMAR"/>
<feature type="chain" id="PRO_5015187683" description="Protein GAMETE EXPRESSED 1" evidence="2">
    <location>
        <begin position="23"/>
        <end position="511"/>
    </location>
</feature>
<dbReference type="EMBL" id="PDCK01000040">
    <property type="protein sequence ID" value="PRQ52626.1"/>
    <property type="molecule type" value="Genomic_DNA"/>
</dbReference>
<gene>
    <name evidence="3" type="ORF">RchiOBHm_Chr2g0157531</name>
</gene>
<dbReference type="AlphaFoldDB" id="A0A2P6S1V0"/>
<evidence type="ECO:0000313" key="3">
    <source>
        <dbReference type="EMBL" id="PRQ52626.1"/>
    </source>
</evidence>
<dbReference type="PANTHER" id="PTHR33538:SF2">
    <property type="entry name" value="PROTEIN GAMETE EXPRESSED 1"/>
    <property type="match status" value="1"/>
</dbReference>
<dbReference type="Gramene" id="PRQ52626">
    <property type="protein sequence ID" value="PRQ52626"/>
    <property type="gene ID" value="RchiOBHm_Chr2g0157531"/>
</dbReference>
<keyword evidence="1" id="KW-1133">Transmembrane helix</keyword>
<feature type="transmembrane region" description="Helical" evidence="1">
    <location>
        <begin position="429"/>
        <end position="446"/>
    </location>
</feature>
<proteinExistence type="predicted"/>
<evidence type="ECO:0000256" key="1">
    <source>
        <dbReference type="SAM" id="Phobius"/>
    </source>
</evidence>
<comment type="caution">
    <text evidence="3">The sequence shown here is derived from an EMBL/GenBank/DDBJ whole genome shotgun (WGS) entry which is preliminary data.</text>
</comment>
<protein>
    <recommendedName>
        <fullName evidence="5">Protein GAMETE EXPRESSED 1</fullName>
    </recommendedName>
</protein>
<name>A0A2P6S1V0_ROSCH</name>
<reference evidence="3 4" key="1">
    <citation type="journal article" date="2018" name="Nat. Genet.">
        <title>The Rosa genome provides new insights in the design of modern roses.</title>
        <authorList>
            <person name="Bendahmane M."/>
        </authorList>
    </citation>
    <scope>NUCLEOTIDE SEQUENCE [LARGE SCALE GENOMIC DNA]</scope>
    <source>
        <strain evidence="4">cv. Old Blush</strain>
    </source>
</reference>
<evidence type="ECO:0000313" key="4">
    <source>
        <dbReference type="Proteomes" id="UP000238479"/>
    </source>
</evidence>
<feature type="transmembrane region" description="Helical" evidence="1">
    <location>
        <begin position="458"/>
        <end position="474"/>
    </location>
</feature>
<sequence>MGRFKSLLFMLIFLTLSRSCMSDWWFFSSSSSSKTTGQKPPETLQISGDVSVEFSMKAFHNEKAIERIEEADKRKLKSCWDDAYKALVTSCSEISSDKNDMKKRFSWELSNCFQKDIGRPPFPTCREGSPMKDCLTKLDDSAIQTYRAFFLETESICYQLQSHVFRAETEKLVNELVKSADYAEGKLDTIAEQSEKLLEGSKNIHISLTSIDKQTQEMAQTSKKVGDQIGNIVKQSEVMFEQSEKIAASQLELQKGQDKMKENLQEGMEVIHESYHALGKEIHSLQNETIEIEKKVTEVGDTVSTKMNSLQSKADDISNVTEISLEKQKELLEGQSEALDGLQSLTKFQVQALEESRGILQQLAKFGREQQEELLRQQEQIKQGHDNLVKNSKSILAAQEAFEQKQETMFIALEKLFKLHNALLLESRSIKAFFLYSISMFVIYLSTSTKQTYKVRPILYIGLCVAFLIELATLRFSRNGVEQQTLIVNGIRLLYVLFSLVLVVYAAFTYR</sequence>
<feature type="signal peptide" evidence="2">
    <location>
        <begin position="1"/>
        <end position="22"/>
    </location>
</feature>
<keyword evidence="4" id="KW-1185">Reference proteome</keyword>
<dbReference type="STRING" id="74649.A0A2P6S1V0"/>
<keyword evidence="2" id="KW-0732">Signal</keyword>
<organism evidence="3 4">
    <name type="scientific">Rosa chinensis</name>
    <name type="common">China rose</name>
    <dbReference type="NCBI Taxonomy" id="74649"/>
    <lineage>
        <taxon>Eukaryota</taxon>
        <taxon>Viridiplantae</taxon>
        <taxon>Streptophyta</taxon>
        <taxon>Embryophyta</taxon>
        <taxon>Tracheophyta</taxon>
        <taxon>Spermatophyta</taxon>
        <taxon>Magnoliopsida</taxon>
        <taxon>eudicotyledons</taxon>
        <taxon>Gunneridae</taxon>
        <taxon>Pentapetalae</taxon>
        <taxon>rosids</taxon>
        <taxon>fabids</taxon>
        <taxon>Rosales</taxon>
        <taxon>Rosaceae</taxon>
        <taxon>Rosoideae</taxon>
        <taxon>Rosoideae incertae sedis</taxon>
        <taxon>Rosa</taxon>
    </lineage>
</organism>
<dbReference type="Proteomes" id="UP000238479">
    <property type="component" value="Chromosome 2"/>
</dbReference>
<dbReference type="PANTHER" id="PTHR33538">
    <property type="entry name" value="PROTEIN GAMETE EXPRESSED 1"/>
    <property type="match status" value="1"/>
</dbReference>
<keyword evidence="1" id="KW-0472">Membrane</keyword>
<dbReference type="InterPro" id="IPR040346">
    <property type="entry name" value="GEX1/Brambleberry"/>
</dbReference>
<accession>A0A2P6S1V0</accession>
<keyword evidence="1" id="KW-0812">Transmembrane</keyword>
<feature type="transmembrane region" description="Helical" evidence="1">
    <location>
        <begin position="486"/>
        <end position="508"/>
    </location>
</feature>